<organism evidence="3">
    <name type="scientific">Anopheles marajoara</name>
    <dbReference type="NCBI Taxonomy" id="58244"/>
    <lineage>
        <taxon>Eukaryota</taxon>
        <taxon>Metazoa</taxon>
        <taxon>Ecdysozoa</taxon>
        <taxon>Arthropoda</taxon>
        <taxon>Hexapoda</taxon>
        <taxon>Insecta</taxon>
        <taxon>Pterygota</taxon>
        <taxon>Neoptera</taxon>
        <taxon>Endopterygota</taxon>
        <taxon>Diptera</taxon>
        <taxon>Nematocera</taxon>
        <taxon>Culicoidea</taxon>
        <taxon>Culicidae</taxon>
        <taxon>Anophelinae</taxon>
        <taxon>Anopheles</taxon>
    </lineage>
</organism>
<evidence type="ECO:0000256" key="2">
    <source>
        <dbReference type="SAM" id="SignalP"/>
    </source>
</evidence>
<dbReference type="EMBL" id="GGFJ01012892">
    <property type="protein sequence ID" value="MBW62033.1"/>
    <property type="molecule type" value="Transcribed_RNA"/>
</dbReference>
<accession>A0A2M4C9N1</accession>
<reference evidence="3" key="1">
    <citation type="submission" date="2018-01" db="EMBL/GenBank/DDBJ databases">
        <title>An insight into the sialome of Amazonian anophelines.</title>
        <authorList>
            <person name="Ribeiro J.M."/>
            <person name="Scarpassa V."/>
            <person name="Calvo E."/>
        </authorList>
    </citation>
    <scope>NUCLEOTIDE SEQUENCE</scope>
    <source>
        <tissue evidence="3">Salivary glands</tissue>
    </source>
</reference>
<evidence type="ECO:0000313" key="3">
    <source>
        <dbReference type="EMBL" id="MBW62033.1"/>
    </source>
</evidence>
<feature type="region of interest" description="Disordered" evidence="1">
    <location>
        <begin position="43"/>
        <end position="92"/>
    </location>
</feature>
<dbReference type="AlphaFoldDB" id="A0A2M4C9N1"/>
<proteinExistence type="predicted"/>
<feature type="compositionally biased region" description="Basic and acidic residues" evidence="1">
    <location>
        <begin position="68"/>
        <end position="79"/>
    </location>
</feature>
<keyword evidence="2" id="KW-0732">Signal</keyword>
<protein>
    <submittedName>
        <fullName evidence="3">Putative secreted protein</fullName>
    </submittedName>
</protein>
<evidence type="ECO:0000256" key="1">
    <source>
        <dbReference type="SAM" id="MobiDB-lite"/>
    </source>
</evidence>
<name>A0A2M4C9N1_9DIPT</name>
<sequence length="92" mass="10315">MIFAIIIILPTFLGANDDVTEPSFPVQCQINVAGILTCAFPPSKNRSTLPKRKKETRIPTHTHIMHTPGKDRRWVERLPFHAGSGQHTGSER</sequence>
<feature type="chain" id="PRO_5014663074" evidence="2">
    <location>
        <begin position="16"/>
        <end position="92"/>
    </location>
</feature>
<feature type="signal peptide" evidence="2">
    <location>
        <begin position="1"/>
        <end position="15"/>
    </location>
</feature>